<dbReference type="InterPro" id="IPR008257">
    <property type="entry name" value="Pept_M19"/>
</dbReference>
<protein>
    <recommendedName>
        <fullName evidence="3">Membrane dipeptidase</fullName>
    </recommendedName>
</protein>
<reference evidence="1" key="1">
    <citation type="submission" date="2020-07" db="EMBL/GenBank/DDBJ databases">
        <title>Koleobacter methoxysyntrophicus gen. nov., sp. nov., a novel anaerobic bacterium isolated from deep subsurface oil field and proposal of Koleobacterales ord. nov. in the phylum Firmicutes.</title>
        <authorList>
            <person name="Sakamoto S."/>
            <person name="Tamaki H."/>
        </authorList>
    </citation>
    <scope>NUCLEOTIDE SEQUENCE</scope>
    <source>
        <strain evidence="1">NRmbB1</strain>
    </source>
</reference>
<dbReference type="Proteomes" id="UP000662904">
    <property type="component" value="Chromosome"/>
</dbReference>
<dbReference type="EMBL" id="CP059066">
    <property type="protein sequence ID" value="QSQ07998.1"/>
    <property type="molecule type" value="Genomic_DNA"/>
</dbReference>
<evidence type="ECO:0000313" key="2">
    <source>
        <dbReference type="Proteomes" id="UP000662904"/>
    </source>
</evidence>
<dbReference type="GO" id="GO:0070573">
    <property type="term" value="F:metallodipeptidase activity"/>
    <property type="evidence" value="ECO:0007669"/>
    <property type="project" value="InterPro"/>
</dbReference>
<evidence type="ECO:0008006" key="3">
    <source>
        <dbReference type="Google" id="ProtNLM"/>
    </source>
</evidence>
<dbReference type="PANTHER" id="PTHR10443:SF12">
    <property type="entry name" value="DIPEPTIDASE"/>
    <property type="match status" value="1"/>
</dbReference>
<gene>
    <name evidence="1" type="ORF">H0A61_00317</name>
</gene>
<dbReference type="PROSITE" id="PS51365">
    <property type="entry name" value="RENAL_DIPEPTIDASE_2"/>
    <property type="match status" value="1"/>
</dbReference>
<dbReference type="KEGG" id="kme:H0A61_00317"/>
<dbReference type="AlphaFoldDB" id="A0A8A0RK37"/>
<proteinExistence type="predicted"/>
<dbReference type="InterPro" id="IPR032466">
    <property type="entry name" value="Metal_Hydrolase"/>
</dbReference>
<keyword evidence="2" id="KW-1185">Reference proteome</keyword>
<dbReference type="SUPFAM" id="SSF51556">
    <property type="entry name" value="Metallo-dependent hydrolases"/>
    <property type="match status" value="1"/>
</dbReference>
<accession>A0A8A0RK37</accession>
<organism evidence="1 2">
    <name type="scientific">Koleobacter methoxysyntrophicus</name>
    <dbReference type="NCBI Taxonomy" id="2751313"/>
    <lineage>
        <taxon>Bacteria</taxon>
        <taxon>Bacillati</taxon>
        <taxon>Bacillota</taxon>
        <taxon>Clostridia</taxon>
        <taxon>Koleobacterales</taxon>
        <taxon>Koleobacteraceae</taxon>
        <taxon>Koleobacter</taxon>
    </lineage>
</organism>
<dbReference type="Gene3D" id="3.20.20.140">
    <property type="entry name" value="Metal-dependent hydrolases"/>
    <property type="match status" value="1"/>
</dbReference>
<dbReference type="CDD" id="cd01301">
    <property type="entry name" value="rDP_like"/>
    <property type="match status" value="1"/>
</dbReference>
<dbReference type="GO" id="GO:0006508">
    <property type="term" value="P:proteolysis"/>
    <property type="evidence" value="ECO:0007669"/>
    <property type="project" value="InterPro"/>
</dbReference>
<evidence type="ECO:0000313" key="1">
    <source>
        <dbReference type="EMBL" id="QSQ07998.1"/>
    </source>
</evidence>
<dbReference type="PANTHER" id="PTHR10443">
    <property type="entry name" value="MICROSOMAL DIPEPTIDASE"/>
    <property type="match status" value="1"/>
</dbReference>
<dbReference type="Pfam" id="PF01244">
    <property type="entry name" value="Peptidase_M19"/>
    <property type="match status" value="1"/>
</dbReference>
<sequence length="335" mass="37851">MITAGNLKKGAVVMIIDLHSDMLTHITQMRQQGAENVLKDFHLPKLKKGGISGVIMVVWIEPEYRKKPYKRTIEILGAFAAEAEENKDDIVVVEKYDDILRGEKSGKIAVILGVEGFYTADKNLTALNLLYRLGVRHIGLTWNYDSILATSYSTRYPKKGLTPLGVSAVRRMEELGMIIDVSHLSEKSFWDVYENTARPFIASHSNVFKLCPHPRNLKDEQIKAIAERGGVIGINAWHEFISNHSPCIEALIDHIDYIASLVGVDYISLGFDYIDYFKKEVIEDFCNGSKRTAGLEKAEDSNRLLEALDKRGYHQRDIFKIARGNFLRVAKAVLH</sequence>
<name>A0A8A0RK37_9FIRM</name>